<accession>A0ABR1P5H9</accession>
<gene>
    <name evidence="2" type="ORF">SLS63_007501</name>
</gene>
<evidence type="ECO:0008006" key="4">
    <source>
        <dbReference type="Google" id="ProtNLM"/>
    </source>
</evidence>
<reference evidence="2 3" key="1">
    <citation type="submission" date="2024-02" db="EMBL/GenBank/DDBJ databases">
        <title>De novo assembly and annotation of 12 fungi associated with fruit tree decline syndrome in Ontario, Canada.</title>
        <authorList>
            <person name="Sulman M."/>
            <person name="Ellouze W."/>
            <person name="Ilyukhin E."/>
        </authorList>
    </citation>
    <scope>NUCLEOTIDE SEQUENCE [LARGE SCALE GENOMIC DNA]</scope>
    <source>
        <strain evidence="2 3">M169</strain>
    </source>
</reference>
<keyword evidence="1" id="KW-0812">Transmembrane</keyword>
<sequence length="180" mass="21065">MSGKGTAQRRSPLADTEVPGDSVLYDMMLSMLAATFSIFPVTILYAMQRRDSDCSFKKREYQAWVCRAVLALIWMLGAAEVYASLYGNFDYDHRDHYDSVDYMLNCDWRGSVHYWDGIFVLTGFRIPGILHKPWMIRWRSFWRLGIAWFNLLAMWGILGFFTWVRHKIDMTVGHLNEANK</sequence>
<keyword evidence="3" id="KW-1185">Reference proteome</keyword>
<proteinExistence type="predicted"/>
<organism evidence="2 3">
    <name type="scientific">Diaporthe eres</name>
    <name type="common">Phomopsis oblonga</name>
    <dbReference type="NCBI Taxonomy" id="83184"/>
    <lineage>
        <taxon>Eukaryota</taxon>
        <taxon>Fungi</taxon>
        <taxon>Dikarya</taxon>
        <taxon>Ascomycota</taxon>
        <taxon>Pezizomycotina</taxon>
        <taxon>Sordariomycetes</taxon>
        <taxon>Sordariomycetidae</taxon>
        <taxon>Diaporthales</taxon>
        <taxon>Diaporthaceae</taxon>
        <taxon>Diaporthe</taxon>
        <taxon>Diaporthe eres species complex</taxon>
    </lineage>
</organism>
<dbReference type="EMBL" id="JAKNSF020000041">
    <property type="protein sequence ID" value="KAK7726881.1"/>
    <property type="molecule type" value="Genomic_DNA"/>
</dbReference>
<evidence type="ECO:0000313" key="3">
    <source>
        <dbReference type="Proteomes" id="UP001430848"/>
    </source>
</evidence>
<keyword evidence="1" id="KW-0472">Membrane</keyword>
<feature type="transmembrane region" description="Helical" evidence="1">
    <location>
        <begin position="68"/>
        <end position="89"/>
    </location>
</feature>
<evidence type="ECO:0000256" key="1">
    <source>
        <dbReference type="SAM" id="Phobius"/>
    </source>
</evidence>
<keyword evidence="1" id="KW-1133">Transmembrane helix</keyword>
<comment type="caution">
    <text evidence="2">The sequence shown here is derived from an EMBL/GenBank/DDBJ whole genome shotgun (WGS) entry which is preliminary data.</text>
</comment>
<protein>
    <recommendedName>
        <fullName evidence="4">Integral membrane protein</fullName>
    </recommendedName>
</protein>
<evidence type="ECO:0000313" key="2">
    <source>
        <dbReference type="EMBL" id="KAK7726881.1"/>
    </source>
</evidence>
<feature type="transmembrane region" description="Helical" evidence="1">
    <location>
        <begin position="27"/>
        <end position="47"/>
    </location>
</feature>
<feature type="transmembrane region" description="Helical" evidence="1">
    <location>
        <begin position="142"/>
        <end position="164"/>
    </location>
</feature>
<dbReference type="Proteomes" id="UP001430848">
    <property type="component" value="Unassembled WGS sequence"/>
</dbReference>
<feature type="transmembrane region" description="Helical" evidence="1">
    <location>
        <begin position="112"/>
        <end position="130"/>
    </location>
</feature>
<name>A0ABR1P5H9_DIAER</name>